<comment type="caution">
    <text evidence="2">The sequence shown here is derived from an EMBL/GenBank/DDBJ whole genome shotgun (WGS) entry which is preliminary data.</text>
</comment>
<organism evidence="2 3">
    <name type="scientific">Flavonifractor plautii 1_3_50AFAA</name>
    <dbReference type="NCBI Taxonomy" id="742738"/>
    <lineage>
        <taxon>Bacteria</taxon>
        <taxon>Bacillati</taxon>
        <taxon>Bacillota</taxon>
        <taxon>Clostridia</taxon>
        <taxon>Eubacteriales</taxon>
        <taxon>Oscillospiraceae</taxon>
        <taxon>Flavonifractor</taxon>
    </lineage>
</organism>
<dbReference type="HOGENOM" id="CLU_3054956_0_0_9"/>
<accession>A0A096B649</accession>
<sequence length="65" mass="7237">MAARSTEERIALIDAKISKKQEEIKTLEAQKQKLLHPVTMRTVMEKAKAAGLSAEEIAEKLGLEM</sequence>
<proteinExistence type="predicted"/>
<dbReference type="RefSeq" id="WP_009261437.1">
    <property type="nucleotide sequence ID" value="NZ_KN174164.1"/>
</dbReference>
<evidence type="ECO:0000313" key="3">
    <source>
        <dbReference type="Proteomes" id="UP000029585"/>
    </source>
</evidence>
<dbReference type="Proteomes" id="UP000029585">
    <property type="component" value="Unassembled WGS sequence"/>
</dbReference>
<evidence type="ECO:0000313" key="2">
    <source>
        <dbReference type="EMBL" id="KGF54446.1"/>
    </source>
</evidence>
<dbReference type="eggNOG" id="ENOG5032ZG8">
    <property type="taxonomic scope" value="Bacteria"/>
</dbReference>
<reference evidence="2 3" key="1">
    <citation type="submission" date="2011-08" db="EMBL/GenBank/DDBJ databases">
        <title>The Genome Sequence of Clostridium orbiscindens 1_3_50AFAA.</title>
        <authorList>
            <consortium name="The Broad Institute Genome Sequencing Platform"/>
            <person name="Earl A."/>
            <person name="Ward D."/>
            <person name="Feldgarden M."/>
            <person name="Gevers D."/>
            <person name="Daigneault M."/>
            <person name="Strauss J."/>
            <person name="Allen-Vercoe E."/>
            <person name="Young S.K."/>
            <person name="Zeng Q."/>
            <person name="Gargeya S."/>
            <person name="Fitzgerald M."/>
            <person name="Haas B."/>
            <person name="Abouelleil A."/>
            <person name="Alvarado L."/>
            <person name="Arachchi H.M."/>
            <person name="Berlin A."/>
            <person name="Brown A."/>
            <person name="Chapman S.B."/>
            <person name="Chen Z."/>
            <person name="Dunbar C."/>
            <person name="Freedman E."/>
            <person name="Gearin G."/>
            <person name="Gellesch M."/>
            <person name="Goldberg J."/>
            <person name="Griggs A."/>
            <person name="Gujja S."/>
            <person name="Heiman D."/>
            <person name="Howarth C."/>
            <person name="Larson L."/>
            <person name="Lui A."/>
            <person name="MacDonald P.J.P."/>
            <person name="Montmayeur A."/>
            <person name="Murphy C."/>
            <person name="Neiman D."/>
            <person name="Pearson M."/>
            <person name="Priest M."/>
            <person name="Roberts A."/>
            <person name="Saif S."/>
            <person name="Shea T."/>
            <person name="Shenoy N."/>
            <person name="Sisk P."/>
            <person name="Stolte C."/>
            <person name="Sykes S."/>
            <person name="Wortman J."/>
            <person name="Nusbaum C."/>
            <person name="Birren B."/>
        </authorList>
    </citation>
    <scope>NUCLEOTIDE SEQUENCE [LARGE SCALE GENOMIC DNA]</scope>
    <source>
        <strain evidence="2 3">1_3_50AFAA</strain>
    </source>
</reference>
<dbReference type="PATRIC" id="fig|742738.3.peg.2915"/>
<protein>
    <submittedName>
        <fullName evidence="2">Uncharacterized protein</fullName>
    </submittedName>
</protein>
<feature type="coiled-coil region" evidence="1">
    <location>
        <begin position="3"/>
        <end position="30"/>
    </location>
</feature>
<gene>
    <name evidence="2" type="ORF">HMPREF9460_02835</name>
</gene>
<keyword evidence="1" id="KW-0175">Coiled coil</keyword>
<dbReference type="AlphaFoldDB" id="A0A096B649"/>
<keyword evidence="3" id="KW-1185">Reference proteome</keyword>
<dbReference type="EMBL" id="ADLO01000088">
    <property type="protein sequence ID" value="KGF54446.1"/>
    <property type="molecule type" value="Genomic_DNA"/>
</dbReference>
<evidence type="ECO:0000256" key="1">
    <source>
        <dbReference type="SAM" id="Coils"/>
    </source>
</evidence>
<name>A0A096B649_FLAPL</name>